<name>A0ACC2J3T8_9PEZI</name>
<organism evidence="1 2">
    <name type="scientific">Lasiodiplodia mahajangana</name>
    <dbReference type="NCBI Taxonomy" id="1108764"/>
    <lineage>
        <taxon>Eukaryota</taxon>
        <taxon>Fungi</taxon>
        <taxon>Dikarya</taxon>
        <taxon>Ascomycota</taxon>
        <taxon>Pezizomycotina</taxon>
        <taxon>Dothideomycetes</taxon>
        <taxon>Dothideomycetes incertae sedis</taxon>
        <taxon>Botryosphaeriales</taxon>
        <taxon>Botryosphaeriaceae</taxon>
        <taxon>Lasiodiplodia</taxon>
    </lineage>
</organism>
<accession>A0ACC2J3T8</accession>
<dbReference type="Proteomes" id="UP001153332">
    <property type="component" value="Unassembled WGS sequence"/>
</dbReference>
<protein>
    <submittedName>
        <fullName evidence="1">Uncharacterized protein</fullName>
    </submittedName>
</protein>
<evidence type="ECO:0000313" key="1">
    <source>
        <dbReference type="EMBL" id="KAJ8122096.1"/>
    </source>
</evidence>
<dbReference type="EMBL" id="JAPUUL010003649">
    <property type="protein sequence ID" value="KAJ8122096.1"/>
    <property type="molecule type" value="Genomic_DNA"/>
</dbReference>
<reference evidence="1" key="1">
    <citation type="submission" date="2022-12" db="EMBL/GenBank/DDBJ databases">
        <title>Genome Sequence of Lasiodiplodia mahajangana.</title>
        <authorList>
            <person name="Buettner E."/>
        </authorList>
    </citation>
    <scope>NUCLEOTIDE SEQUENCE</scope>
    <source>
        <strain evidence="1">VT137</strain>
    </source>
</reference>
<gene>
    <name evidence="1" type="ORF">O1611_g9932</name>
</gene>
<comment type="caution">
    <text evidence="1">The sequence shown here is derived from an EMBL/GenBank/DDBJ whole genome shotgun (WGS) entry which is preliminary data.</text>
</comment>
<sequence length="277" mass="30791">MVQLGKFKFPQGGSPKFDSSGRLSDVGPLRILDIAASLIAQGSESGSDVWHHLGPFTDATSYVLALFDCRDPPPDRFSIGVYKLLRLFIGWLSELEGYDDGQFVLTHPDLDMQNILVTEEGNICGIIDWEGVAVVPTCVGNLCYPSFLIRDWDPTVYDYDLSGATENEIENSPEELQRFRSAYCDMIGKLLGTEHPKATKMSLVIENLKIAADNPISTHGIVERVFEEMERVAEKSIGADKEELYLYEVACDLESGCLDESTVAILKNRFLHLCNSL</sequence>
<proteinExistence type="predicted"/>
<keyword evidence="2" id="KW-1185">Reference proteome</keyword>
<evidence type="ECO:0000313" key="2">
    <source>
        <dbReference type="Proteomes" id="UP001153332"/>
    </source>
</evidence>